<name>A0ABQ8BGQ7_BRANA</name>
<evidence type="ECO:0000313" key="2">
    <source>
        <dbReference type="EMBL" id="KAH0903430.1"/>
    </source>
</evidence>
<evidence type="ECO:0000313" key="3">
    <source>
        <dbReference type="Proteomes" id="UP000824890"/>
    </source>
</evidence>
<sequence>EINILSKRTGETTYASMPREGISVGGKGKEVEGSKEIGVKDDKMSGGEETGIVEVVETMPKEGNAMEHLIKDLEELTPVASSDEKEAIKISESSKELSKTNTIDVWVNGKGVKASSDRKGEKEFMISPSRFSPLQDIDEEEETCLEESGTEVEEGEFRGNIVDGKKEKELQVASRSRQQGSVPRQLRGRVTGSKDMSNGGRHGTSKKTSIMTSFFAWNMRGFNLPRKHRALRSWLQEEKPSYGCLVETRVQESNHQWCMNVAMPGWNSLTNYAYHPLGRIWFCWTDEVVVTQLHTSAQVITCAIQNPSTGEQYICSAIDAKLFRFFNYLTEHNEFLPTVQRIWDTTEPLFPSRAALSRFHRKLKLLKQPLRELNKTHYGDLPARTKNAYDGLQSHISNPYYKDRIRIARKKHLCSPYYCGFYGYQCRYLTHLVPRNAVNNEDTFQP</sequence>
<dbReference type="Gene3D" id="3.60.10.10">
    <property type="entry name" value="Endonuclease/exonuclease/phosphatase"/>
    <property type="match status" value="1"/>
</dbReference>
<reference evidence="2 3" key="1">
    <citation type="submission" date="2021-05" db="EMBL/GenBank/DDBJ databases">
        <title>Genome Assembly of Synthetic Allotetraploid Brassica napus Reveals Homoeologous Exchanges between Subgenomes.</title>
        <authorList>
            <person name="Davis J.T."/>
        </authorList>
    </citation>
    <scope>NUCLEOTIDE SEQUENCE [LARGE SCALE GENOMIC DNA]</scope>
    <source>
        <strain evidence="3">cv. Da-Ae</strain>
        <tissue evidence="2">Seedling</tissue>
    </source>
</reference>
<feature type="region of interest" description="Disordered" evidence="1">
    <location>
        <begin position="162"/>
        <end position="206"/>
    </location>
</feature>
<gene>
    <name evidence="2" type="ORF">HID58_042933</name>
</gene>
<proteinExistence type="predicted"/>
<evidence type="ECO:0000256" key="1">
    <source>
        <dbReference type="SAM" id="MobiDB-lite"/>
    </source>
</evidence>
<protein>
    <submittedName>
        <fullName evidence="2">Uncharacterized protein</fullName>
    </submittedName>
</protein>
<feature type="compositionally biased region" description="Basic and acidic residues" evidence="1">
    <location>
        <begin position="27"/>
        <end position="46"/>
    </location>
</feature>
<organism evidence="2 3">
    <name type="scientific">Brassica napus</name>
    <name type="common">Rape</name>
    <dbReference type="NCBI Taxonomy" id="3708"/>
    <lineage>
        <taxon>Eukaryota</taxon>
        <taxon>Viridiplantae</taxon>
        <taxon>Streptophyta</taxon>
        <taxon>Embryophyta</taxon>
        <taxon>Tracheophyta</taxon>
        <taxon>Spermatophyta</taxon>
        <taxon>Magnoliopsida</taxon>
        <taxon>eudicotyledons</taxon>
        <taxon>Gunneridae</taxon>
        <taxon>Pentapetalae</taxon>
        <taxon>rosids</taxon>
        <taxon>malvids</taxon>
        <taxon>Brassicales</taxon>
        <taxon>Brassicaceae</taxon>
        <taxon>Brassiceae</taxon>
        <taxon>Brassica</taxon>
    </lineage>
</organism>
<accession>A0ABQ8BGQ7</accession>
<feature type="non-terminal residue" evidence="2">
    <location>
        <position position="1"/>
    </location>
</feature>
<feature type="compositionally biased region" description="Polar residues" evidence="1">
    <location>
        <begin position="173"/>
        <end position="182"/>
    </location>
</feature>
<dbReference type="InterPro" id="IPR036691">
    <property type="entry name" value="Endo/exonu/phosph_ase_sf"/>
</dbReference>
<keyword evidence="3" id="KW-1185">Reference proteome</keyword>
<dbReference type="Proteomes" id="UP000824890">
    <property type="component" value="Unassembled WGS sequence"/>
</dbReference>
<comment type="caution">
    <text evidence="2">The sequence shown here is derived from an EMBL/GenBank/DDBJ whole genome shotgun (WGS) entry which is preliminary data.</text>
</comment>
<feature type="region of interest" description="Disordered" evidence="1">
    <location>
        <begin position="18"/>
        <end position="49"/>
    </location>
</feature>
<dbReference type="EMBL" id="JAGKQM010000011">
    <property type="protein sequence ID" value="KAH0903430.1"/>
    <property type="molecule type" value="Genomic_DNA"/>
</dbReference>